<protein>
    <recommendedName>
        <fullName evidence="3">BTB domain-containing protein</fullName>
    </recommendedName>
</protein>
<feature type="compositionally biased region" description="Basic and acidic residues" evidence="2">
    <location>
        <begin position="44"/>
        <end position="148"/>
    </location>
</feature>
<accession>A0A9Q0RGB6</accession>
<feature type="compositionally biased region" description="Basic residues" evidence="2">
    <location>
        <begin position="149"/>
        <end position="161"/>
    </location>
</feature>
<evidence type="ECO:0000313" key="5">
    <source>
        <dbReference type="Proteomes" id="UP001149090"/>
    </source>
</evidence>
<name>A0A9Q0RGB6_ANAIG</name>
<feature type="compositionally biased region" description="Basic and acidic residues" evidence="2">
    <location>
        <begin position="15"/>
        <end position="33"/>
    </location>
</feature>
<keyword evidence="5" id="KW-1185">Reference proteome</keyword>
<dbReference type="EMBL" id="JAPDFW010000057">
    <property type="protein sequence ID" value="KAJ5077579.1"/>
    <property type="molecule type" value="Genomic_DNA"/>
</dbReference>
<feature type="domain" description="BTB" evidence="3">
    <location>
        <begin position="183"/>
        <end position="251"/>
    </location>
</feature>
<sequence>MNQNQKRNKDKSKSKKDEKKEEKQKDPKKETKKSGIKKYSKSGIKKDSKKYQETKQESNLENQKEFNKESNLENQKEFIKESNLKNQKEFNKEFNKESKLKNQKEFIKESNLKNQKEFNKEFNKESNLENQKEFNKDSNLKNQKEKEMKKIKKKKNKKLNKKMRKSLEKDFDQLYHSKSDQSKDFSIFVSGKEKKEVEFKVHKSILKCRSPFFEAALNESDTSQMNFRDTTPQSMDAVLKYIYTGNAKFDEQKQDLTGIMKISNKFKLGLLSLILENKIIDSLNSSNVCRVFRESENLDSKKIEEYCLDFIGSNFDKIKKNRTFLVLEEQQLNKIIQEKIKRKEKLEMEMFQIVEDWMIQRVVNFYNNDTINKIEIKRITEKLFSGIHRGFIDDKAFDHLQNSDFFSSNLRKVKEIELGFQEKDMKEKMEENTKKLGLVQQENQNLKSKIKNKEKEKKENQKNIKKLQSELNAIKNEREELKSQLNKKIEILRTEFESKWKKEIEESQLQKQNWEIQKEKMENEIQSMNQMVRDQTYKIDNLESRIEKLKTNSELTENFQGSSIIDNYFYIDTLKEWIQDNNFFNKMRLGFSIKKDTRSNDRLVNKILKKKKTLILVKTTKKNIFGFFTQLGLKSKKKQIKDPKSFLFSLENPKMNLPRKFAFRNRSESHSIYAEENILSFGEDIFISDLEKCSSAKFGMDFSLPEGMKSGTLEAQNYLVSVNEKSEFDIDEIECYFIDK</sequence>
<comment type="caution">
    <text evidence="4">The sequence shown here is derived from an EMBL/GenBank/DDBJ whole genome shotgun (WGS) entry which is preliminary data.</text>
</comment>
<dbReference type="CDD" id="cd14733">
    <property type="entry name" value="BACK"/>
    <property type="match status" value="1"/>
</dbReference>
<feature type="coiled-coil region" evidence="1">
    <location>
        <begin position="429"/>
        <end position="559"/>
    </location>
</feature>
<dbReference type="Proteomes" id="UP001149090">
    <property type="component" value="Unassembled WGS sequence"/>
</dbReference>
<dbReference type="Gene3D" id="3.30.710.10">
    <property type="entry name" value="Potassium Channel Kv1.1, Chain A"/>
    <property type="match status" value="1"/>
</dbReference>
<dbReference type="SMART" id="SM00225">
    <property type="entry name" value="BTB"/>
    <property type="match status" value="1"/>
</dbReference>
<evidence type="ECO:0000256" key="1">
    <source>
        <dbReference type="SAM" id="Coils"/>
    </source>
</evidence>
<dbReference type="Pfam" id="PF00651">
    <property type="entry name" value="BTB"/>
    <property type="match status" value="1"/>
</dbReference>
<dbReference type="InterPro" id="IPR000210">
    <property type="entry name" value="BTB/POZ_dom"/>
</dbReference>
<feature type="region of interest" description="Disordered" evidence="2">
    <location>
        <begin position="1"/>
        <end position="161"/>
    </location>
</feature>
<organism evidence="4 5">
    <name type="scientific">Anaeramoeba ignava</name>
    <name type="common">Anaerobic marine amoeba</name>
    <dbReference type="NCBI Taxonomy" id="1746090"/>
    <lineage>
        <taxon>Eukaryota</taxon>
        <taxon>Metamonada</taxon>
        <taxon>Anaeramoebidae</taxon>
        <taxon>Anaeramoeba</taxon>
    </lineage>
</organism>
<proteinExistence type="predicted"/>
<dbReference type="AlphaFoldDB" id="A0A9Q0RGB6"/>
<dbReference type="InterPro" id="IPR011333">
    <property type="entry name" value="SKP1/BTB/POZ_sf"/>
</dbReference>
<dbReference type="Pfam" id="PF07534">
    <property type="entry name" value="TLD"/>
    <property type="match status" value="1"/>
</dbReference>
<feature type="compositionally biased region" description="Basic residues" evidence="2">
    <location>
        <begin position="1"/>
        <end position="14"/>
    </location>
</feature>
<dbReference type="Pfam" id="PF07707">
    <property type="entry name" value="BACK"/>
    <property type="match status" value="1"/>
</dbReference>
<evidence type="ECO:0000256" key="2">
    <source>
        <dbReference type="SAM" id="MobiDB-lite"/>
    </source>
</evidence>
<evidence type="ECO:0000313" key="4">
    <source>
        <dbReference type="EMBL" id="KAJ5077579.1"/>
    </source>
</evidence>
<gene>
    <name evidence="4" type="ORF">M0811_05678</name>
</gene>
<evidence type="ECO:0000259" key="3">
    <source>
        <dbReference type="PROSITE" id="PS50097"/>
    </source>
</evidence>
<reference evidence="4" key="1">
    <citation type="submission" date="2022-10" db="EMBL/GenBank/DDBJ databases">
        <title>Novel sulphate-reducing endosymbionts in the free-living metamonad Anaeramoeba.</title>
        <authorList>
            <person name="Jerlstrom-Hultqvist J."/>
            <person name="Cepicka I."/>
            <person name="Gallot-Lavallee L."/>
            <person name="Salas-Leiva D."/>
            <person name="Curtis B.A."/>
            <person name="Zahonova K."/>
            <person name="Pipaliya S."/>
            <person name="Dacks J."/>
            <person name="Roger A.J."/>
        </authorList>
    </citation>
    <scope>NUCLEOTIDE SEQUENCE</scope>
    <source>
        <strain evidence="4">BMAN</strain>
    </source>
</reference>
<dbReference type="PROSITE" id="PS50097">
    <property type="entry name" value="BTB"/>
    <property type="match status" value="1"/>
</dbReference>
<dbReference type="SUPFAM" id="SSF54695">
    <property type="entry name" value="POZ domain"/>
    <property type="match status" value="1"/>
</dbReference>
<dbReference type="InterPro" id="IPR006571">
    <property type="entry name" value="TLDc_dom"/>
</dbReference>
<dbReference type="PANTHER" id="PTHR24413">
    <property type="entry name" value="SPECKLE-TYPE POZ PROTEIN"/>
    <property type="match status" value="1"/>
</dbReference>
<keyword evidence="1" id="KW-0175">Coiled coil</keyword>
<dbReference type="CDD" id="cd18186">
    <property type="entry name" value="BTB_POZ_ZBTB_KLHL-like"/>
    <property type="match status" value="1"/>
</dbReference>
<dbReference type="InterPro" id="IPR011705">
    <property type="entry name" value="BACK"/>
</dbReference>